<name>A0A6J4M745_9ACTN</name>
<dbReference type="PANTHER" id="PTHR30204">
    <property type="entry name" value="REDOX-CYCLING DRUG-SENSING TRANSCRIPTIONAL ACTIVATOR SOXR"/>
    <property type="match status" value="1"/>
</dbReference>
<dbReference type="Gene3D" id="1.10.1660.10">
    <property type="match status" value="1"/>
</dbReference>
<dbReference type="GO" id="GO:0003700">
    <property type="term" value="F:DNA-binding transcription factor activity"/>
    <property type="evidence" value="ECO:0007669"/>
    <property type="project" value="InterPro"/>
</dbReference>
<reference evidence="4" key="1">
    <citation type="submission" date="2020-02" db="EMBL/GenBank/DDBJ databases">
        <authorList>
            <person name="Meier V. D."/>
        </authorList>
    </citation>
    <scope>NUCLEOTIDE SEQUENCE</scope>
    <source>
        <strain evidence="4">AVDCRST_MAG72</strain>
    </source>
</reference>
<dbReference type="PROSITE" id="PS50937">
    <property type="entry name" value="HTH_MERR_2"/>
    <property type="match status" value="1"/>
</dbReference>
<dbReference type="AlphaFoldDB" id="A0A6J4M745"/>
<gene>
    <name evidence="4" type="ORF">AVDCRST_MAG72-1479</name>
</gene>
<sequence>MTETAQERDQQTWSIAALAEEYGVTLRTIRHYEELGLLSPDRLGTARVFRRRDRVRLALILRGRRLGFSLEEIATIVNMYDEQPGEAGQLHYLLDQIGIRRAELEQRRRDIEDTLAELARVEARCHEDLDRLSGRPRAAVTAAARAGSDASS</sequence>
<feature type="domain" description="HTH merR-type" evidence="3">
    <location>
        <begin position="12"/>
        <end position="79"/>
    </location>
</feature>
<accession>A0A6J4M745</accession>
<dbReference type="InterPro" id="IPR047057">
    <property type="entry name" value="MerR_fam"/>
</dbReference>
<dbReference type="SMART" id="SM00422">
    <property type="entry name" value="HTH_MERR"/>
    <property type="match status" value="1"/>
</dbReference>
<proteinExistence type="predicted"/>
<keyword evidence="2" id="KW-0175">Coiled coil</keyword>
<dbReference type="SUPFAM" id="SSF46955">
    <property type="entry name" value="Putative DNA-binding domain"/>
    <property type="match status" value="1"/>
</dbReference>
<dbReference type="GO" id="GO:0003677">
    <property type="term" value="F:DNA binding"/>
    <property type="evidence" value="ECO:0007669"/>
    <property type="project" value="UniProtKB-KW"/>
</dbReference>
<organism evidence="4">
    <name type="scientific">uncultured Nocardioidaceae bacterium</name>
    <dbReference type="NCBI Taxonomy" id="253824"/>
    <lineage>
        <taxon>Bacteria</taxon>
        <taxon>Bacillati</taxon>
        <taxon>Actinomycetota</taxon>
        <taxon>Actinomycetes</taxon>
        <taxon>Propionibacteriales</taxon>
        <taxon>Nocardioidaceae</taxon>
        <taxon>environmental samples</taxon>
    </lineage>
</organism>
<evidence type="ECO:0000313" key="4">
    <source>
        <dbReference type="EMBL" id="CAA9351838.1"/>
    </source>
</evidence>
<dbReference type="PANTHER" id="PTHR30204:SF58">
    <property type="entry name" value="HTH-TYPE TRANSCRIPTIONAL REGULATOR YFMP"/>
    <property type="match status" value="1"/>
</dbReference>
<dbReference type="EMBL" id="CADCUJ010000062">
    <property type="protein sequence ID" value="CAA9351838.1"/>
    <property type="molecule type" value="Genomic_DNA"/>
</dbReference>
<feature type="coiled-coil region" evidence="2">
    <location>
        <begin position="94"/>
        <end position="124"/>
    </location>
</feature>
<evidence type="ECO:0000259" key="3">
    <source>
        <dbReference type="PROSITE" id="PS50937"/>
    </source>
</evidence>
<dbReference type="Pfam" id="PF13411">
    <property type="entry name" value="MerR_1"/>
    <property type="match status" value="1"/>
</dbReference>
<dbReference type="InterPro" id="IPR000551">
    <property type="entry name" value="MerR-type_HTH_dom"/>
</dbReference>
<evidence type="ECO:0000256" key="2">
    <source>
        <dbReference type="SAM" id="Coils"/>
    </source>
</evidence>
<dbReference type="CDD" id="cd04776">
    <property type="entry name" value="HTH_GnyR"/>
    <property type="match status" value="1"/>
</dbReference>
<dbReference type="InterPro" id="IPR009061">
    <property type="entry name" value="DNA-bd_dom_put_sf"/>
</dbReference>
<keyword evidence="1" id="KW-0238">DNA-binding</keyword>
<protein>
    <submittedName>
        <fullName evidence="4">Transcriptional regulator, MerR family</fullName>
    </submittedName>
</protein>
<evidence type="ECO:0000256" key="1">
    <source>
        <dbReference type="ARBA" id="ARBA00023125"/>
    </source>
</evidence>